<dbReference type="AlphaFoldDB" id="A0AAC9HS97"/>
<evidence type="ECO:0000313" key="2">
    <source>
        <dbReference type="Proteomes" id="UP000095210"/>
    </source>
</evidence>
<dbReference type="EMBL" id="CP014859">
    <property type="protein sequence ID" value="AOS64478.1"/>
    <property type="molecule type" value="Genomic_DNA"/>
</dbReference>
<organism evidence="1 2">
    <name type="scientific">Actinoalloteichus hymeniacidonis</name>
    <dbReference type="NCBI Taxonomy" id="340345"/>
    <lineage>
        <taxon>Bacteria</taxon>
        <taxon>Bacillati</taxon>
        <taxon>Actinomycetota</taxon>
        <taxon>Actinomycetes</taxon>
        <taxon>Pseudonocardiales</taxon>
        <taxon>Pseudonocardiaceae</taxon>
        <taxon>Actinoalloteichus</taxon>
    </lineage>
</organism>
<protein>
    <submittedName>
        <fullName evidence="1">Uncharacterized protein</fullName>
    </submittedName>
</protein>
<keyword evidence="2" id="KW-1185">Reference proteome</keyword>
<dbReference type="KEGG" id="ahm:TL08_18415"/>
<reference evidence="2" key="1">
    <citation type="submission" date="2016-03" db="EMBL/GenBank/DDBJ databases">
        <title>Complete genome sequence of the type strain Actinoalloteichus hymeniacidonis DSM 45092.</title>
        <authorList>
            <person name="Schaffert L."/>
            <person name="Albersmeier A."/>
            <person name="Winkler A."/>
            <person name="Kalinowski J."/>
            <person name="Zotchev S."/>
            <person name="Ruckert C."/>
        </authorList>
    </citation>
    <scope>NUCLEOTIDE SEQUENCE [LARGE SCALE GENOMIC DNA]</scope>
    <source>
        <strain evidence="2">HPA177(T) (DSM 45092(T))</strain>
    </source>
</reference>
<name>A0AAC9HS97_9PSEU</name>
<proteinExistence type="predicted"/>
<gene>
    <name evidence="1" type="ORF">TL08_18415</name>
</gene>
<dbReference type="Proteomes" id="UP000095210">
    <property type="component" value="Chromosome"/>
</dbReference>
<sequence length="128" mass="13253">MVDSVLIAIAAVVARQASGLLASGVRSAAAALAKAVGERFRSDPEAEAAFTDAATDPEDEESVQRLAEAIDRATKADPDFEHRLRTLWASARTEGTASHGGVVNQISGNVGGNVVQARDIHGGINFGK</sequence>
<evidence type="ECO:0000313" key="1">
    <source>
        <dbReference type="EMBL" id="AOS64478.1"/>
    </source>
</evidence>
<dbReference type="RefSeq" id="WP_069853873.1">
    <property type="nucleotide sequence ID" value="NZ_CP014859.1"/>
</dbReference>
<accession>A0AAC9HS97</accession>